<accession>A0A1I2E7Z8</accession>
<keyword evidence="6" id="KW-1185">Reference proteome</keyword>
<evidence type="ECO:0000313" key="6">
    <source>
        <dbReference type="Proteomes" id="UP000199323"/>
    </source>
</evidence>
<dbReference type="Gene3D" id="3.40.50.2300">
    <property type="match status" value="2"/>
</dbReference>
<dbReference type="RefSeq" id="WP_093713460.1">
    <property type="nucleotide sequence ID" value="NZ_FONG01000006.1"/>
</dbReference>
<dbReference type="SUPFAM" id="SSF53822">
    <property type="entry name" value="Periplasmic binding protein-like I"/>
    <property type="match status" value="1"/>
</dbReference>
<feature type="domain" description="Periplasmic binding protein" evidence="4">
    <location>
        <begin position="47"/>
        <end position="305"/>
    </location>
</feature>
<dbReference type="PROSITE" id="PS51257">
    <property type="entry name" value="PROKAR_LIPOPROTEIN"/>
    <property type="match status" value="1"/>
</dbReference>
<dbReference type="GO" id="GO:0030246">
    <property type="term" value="F:carbohydrate binding"/>
    <property type="evidence" value="ECO:0007669"/>
    <property type="project" value="TreeGrafter"/>
</dbReference>
<evidence type="ECO:0000256" key="2">
    <source>
        <dbReference type="ARBA" id="ARBA00022729"/>
    </source>
</evidence>
<reference evidence="5 6" key="1">
    <citation type="submission" date="2016-10" db="EMBL/GenBank/DDBJ databases">
        <authorList>
            <person name="de Groot N.N."/>
        </authorList>
    </citation>
    <scope>NUCLEOTIDE SEQUENCE [LARGE SCALE GENOMIC DNA]</scope>
    <source>
        <strain evidence="5 6">CGMCC 4.3510</strain>
    </source>
</reference>
<dbReference type="GO" id="GO:0030288">
    <property type="term" value="C:outer membrane-bounded periplasmic space"/>
    <property type="evidence" value="ECO:0007669"/>
    <property type="project" value="TreeGrafter"/>
</dbReference>
<comment type="subcellular location">
    <subcellularLocation>
        <location evidence="1">Cell envelope</location>
    </subcellularLocation>
</comment>
<dbReference type="PANTHER" id="PTHR30036:SF1">
    <property type="entry name" value="D-XYLOSE-BINDING PERIPLASMIC PROTEIN"/>
    <property type="match status" value="1"/>
</dbReference>
<evidence type="ECO:0000313" key="5">
    <source>
        <dbReference type="EMBL" id="SFE88746.1"/>
    </source>
</evidence>
<sequence>MNAMTRRIAVGTVAVSIALTMAACGKAGDDKKSDSSSSSSSAGGKTIGLLLPENATTRYEKFDKPLIEAKIKELCSDCTVDYANAAGDPQKQTQQVSSMIAKGVKVLILDAQDSVGIKSSVQAAVDKGIKVVAYDRLAQGPVSAYVSYDNEKIGELQGQALLDAMGADAKPTSKIVMIDGDPADPNAADFKKGAHKILDGKVNIAYEQSGLWKDTVANQKVTAAITSLGAKNIKGVYSANDGMAGGIATALKGAGINPPLTGQDAELPGIQRILAGTQAATIYKAYAPEAEATAEIAVDLLTGKDFKSIADTTATSGSGQTVPAHLIGATAVTKANIKDTVIKDKLYTVDQICTAEFAAACKAAGIQ</sequence>
<dbReference type="Proteomes" id="UP000199323">
    <property type="component" value="Unassembled WGS sequence"/>
</dbReference>
<dbReference type="PANTHER" id="PTHR30036">
    <property type="entry name" value="D-XYLOSE-BINDING PERIPLASMIC PROTEIN"/>
    <property type="match status" value="1"/>
</dbReference>
<dbReference type="Pfam" id="PF13407">
    <property type="entry name" value="Peripla_BP_4"/>
    <property type="match status" value="1"/>
</dbReference>
<dbReference type="AlphaFoldDB" id="A0A1I2E7Z8"/>
<keyword evidence="2 3" id="KW-0732">Signal</keyword>
<organism evidence="5 6">
    <name type="scientific">Actinacidiphila alni</name>
    <dbReference type="NCBI Taxonomy" id="380248"/>
    <lineage>
        <taxon>Bacteria</taxon>
        <taxon>Bacillati</taxon>
        <taxon>Actinomycetota</taxon>
        <taxon>Actinomycetes</taxon>
        <taxon>Kitasatosporales</taxon>
        <taxon>Streptomycetaceae</taxon>
        <taxon>Actinacidiphila</taxon>
    </lineage>
</organism>
<evidence type="ECO:0000259" key="4">
    <source>
        <dbReference type="Pfam" id="PF13407"/>
    </source>
</evidence>
<proteinExistence type="predicted"/>
<protein>
    <submittedName>
        <fullName evidence="5">D-xylose transport system substrate-binding protein</fullName>
    </submittedName>
</protein>
<dbReference type="EMBL" id="FONG01000006">
    <property type="protein sequence ID" value="SFE88746.1"/>
    <property type="molecule type" value="Genomic_DNA"/>
</dbReference>
<feature type="signal peptide" evidence="3">
    <location>
        <begin position="1"/>
        <end position="22"/>
    </location>
</feature>
<feature type="chain" id="PRO_5039169386" evidence="3">
    <location>
        <begin position="23"/>
        <end position="367"/>
    </location>
</feature>
<evidence type="ECO:0000256" key="1">
    <source>
        <dbReference type="ARBA" id="ARBA00004196"/>
    </source>
</evidence>
<dbReference type="InterPro" id="IPR050555">
    <property type="entry name" value="Bact_Solute-Bind_Prot2"/>
</dbReference>
<name>A0A1I2E7Z8_9ACTN</name>
<evidence type="ECO:0000256" key="3">
    <source>
        <dbReference type="SAM" id="SignalP"/>
    </source>
</evidence>
<dbReference type="InterPro" id="IPR025997">
    <property type="entry name" value="SBP_2_dom"/>
</dbReference>
<dbReference type="STRING" id="380248.SAMN05216251_10663"/>
<dbReference type="InterPro" id="IPR028082">
    <property type="entry name" value="Peripla_BP_I"/>
</dbReference>
<gene>
    <name evidence="5" type="ORF">SAMN05216251_10663</name>
</gene>
<dbReference type="OrthoDB" id="9773673at2"/>